<feature type="non-terminal residue" evidence="2">
    <location>
        <position position="1"/>
    </location>
</feature>
<dbReference type="AlphaFoldDB" id="A0A6J4KIU9"/>
<dbReference type="EMBL" id="CADCUC010000009">
    <property type="protein sequence ID" value="CAA9304755.1"/>
    <property type="molecule type" value="Genomic_DNA"/>
</dbReference>
<feature type="compositionally biased region" description="Basic residues" evidence="1">
    <location>
        <begin position="72"/>
        <end position="81"/>
    </location>
</feature>
<feature type="compositionally biased region" description="Basic and acidic residues" evidence="1">
    <location>
        <begin position="307"/>
        <end position="321"/>
    </location>
</feature>
<gene>
    <name evidence="2" type="ORF">AVDCRST_MAG90-40</name>
</gene>
<feature type="compositionally biased region" description="Basic residues" evidence="1">
    <location>
        <begin position="249"/>
        <end position="267"/>
    </location>
</feature>
<feature type="compositionally biased region" description="Basic residues" evidence="1">
    <location>
        <begin position="49"/>
        <end position="58"/>
    </location>
</feature>
<proteinExistence type="predicted"/>
<feature type="compositionally biased region" description="Basic and acidic residues" evidence="1">
    <location>
        <begin position="149"/>
        <end position="158"/>
    </location>
</feature>
<sequence>HVPAGRDRDHASGGKPRPARRRADQGSRPGAPRRGGRPAAARGGGRPPSPHHHPRYRGRPGAWGSGWCHARWPPRRARARGRGAPPSPACPYACAHRRRPGDLGGPAASEAGRTRSRRARSRQGLRRRSPLRRSRRRDPGRRDRRRRGPERLRQDHARQPAPRSCAARCGPGRASERRSGVALPEALPGAAGRLRASPDHPRGAGRPRATAWPRARARRSHARSLETRAPPAGSRAKPDLGRRVAALRARARAAPRSRLSLRGRGHLAPRPGEPEGGDRPSEPDRRRDLPRPAARHPRPGPGRARCRPGDRPRREGGRGEGPHACPGDSRCL</sequence>
<feature type="compositionally biased region" description="Basic and acidic residues" evidence="1">
    <location>
        <begin position="272"/>
        <end position="290"/>
    </location>
</feature>
<evidence type="ECO:0000313" key="2">
    <source>
        <dbReference type="EMBL" id="CAA9304755.1"/>
    </source>
</evidence>
<feature type="region of interest" description="Disordered" evidence="1">
    <location>
        <begin position="1"/>
        <end position="332"/>
    </location>
</feature>
<accession>A0A6J4KIU9</accession>
<organism evidence="2">
    <name type="scientific">uncultured Microvirga sp</name>
    <dbReference type="NCBI Taxonomy" id="412392"/>
    <lineage>
        <taxon>Bacteria</taxon>
        <taxon>Pseudomonadati</taxon>
        <taxon>Pseudomonadota</taxon>
        <taxon>Alphaproteobacteria</taxon>
        <taxon>Hyphomicrobiales</taxon>
        <taxon>Methylobacteriaceae</taxon>
        <taxon>Microvirga</taxon>
        <taxon>environmental samples</taxon>
    </lineage>
</organism>
<feature type="compositionally biased region" description="Low complexity" evidence="1">
    <location>
        <begin position="26"/>
        <end position="41"/>
    </location>
</feature>
<keyword evidence="2" id="KW-0547">Nucleotide-binding</keyword>
<protein>
    <submittedName>
        <fullName evidence="2">ABC transporter, ATP-binding protein (Cluster 5, nickel/peptides/opines) / ABC transporter, ATP-binding protein (Cluster 5, nickel/peptides/opines)</fullName>
    </submittedName>
</protein>
<feature type="compositionally biased region" description="Low complexity" evidence="1">
    <location>
        <begin position="204"/>
        <end position="214"/>
    </location>
</feature>
<feature type="non-terminal residue" evidence="2">
    <location>
        <position position="332"/>
    </location>
</feature>
<feature type="compositionally biased region" description="Basic and acidic residues" evidence="1">
    <location>
        <begin position="1"/>
        <end position="12"/>
    </location>
</feature>
<reference evidence="2" key="1">
    <citation type="submission" date="2020-02" db="EMBL/GenBank/DDBJ databases">
        <authorList>
            <person name="Meier V. D."/>
        </authorList>
    </citation>
    <scope>NUCLEOTIDE SEQUENCE</scope>
    <source>
        <strain evidence="2">AVDCRST_MAG90</strain>
    </source>
</reference>
<name>A0A6J4KIU9_9HYPH</name>
<dbReference type="GO" id="GO:0005524">
    <property type="term" value="F:ATP binding"/>
    <property type="evidence" value="ECO:0007669"/>
    <property type="project" value="UniProtKB-KW"/>
</dbReference>
<evidence type="ECO:0000256" key="1">
    <source>
        <dbReference type="SAM" id="MobiDB-lite"/>
    </source>
</evidence>
<keyword evidence="2" id="KW-0067">ATP-binding</keyword>
<feature type="compositionally biased region" description="Basic residues" evidence="1">
    <location>
        <begin position="114"/>
        <end position="148"/>
    </location>
</feature>